<evidence type="ECO:0000256" key="2">
    <source>
        <dbReference type="SAM" id="SignalP"/>
    </source>
</evidence>
<keyword evidence="4" id="KW-1185">Reference proteome</keyword>
<dbReference type="EMBL" id="OZ034822">
    <property type="protein sequence ID" value="CAL1409768.1"/>
    <property type="molecule type" value="Genomic_DNA"/>
</dbReference>
<feature type="region of interest" description="Disordered" evidence="1">
    <location>
        <begin position="60"/>
        <end position="82"/>
    </location>
</feature>
<accession>A0AAV2GIQ9</accession>
<keyword evidence="2" id="KW-0732">Signal</keyword>
<feature type="signal peptide" evidence="2">
    <location>
        <begin position="1"/>
        <end position="26"/>
    </location>
</feature>
<dbReference type="Proteomes" id="UP001497516">
    <property type="component" value="Chromosome 9"/>
</dbReference>
<feature type="chain" id="PRO_5044010585" evidence="2">
    <location>
        <begin position="27"/>
        <end position="82"/>
    </location>
</feature>
<sequence length="82" mass="9185">MQGKRREMAASSVLLVLLLLTGDVVAKSRFNRCYDQCMAGCTSGGEDCEYVCYFKCIKSPAQGHSKPQTPRTNELETHLHHH</sequence>
<proteinExistence type="predicted"/>
<reference evidence="3 4" key="1">
    <citation type="submission" date="2024-04" db="EMBL/GenBank/DDBJ databases">
        <authorList>
            <person name="Fracassetti M."/>
        </authorList>
    </citation>
    <scope>NUCLEOTIDE SEQUENCE [LARGE SCALE GENOMIC DNA]</scope>
</reference>
<feature type="compositionally biased region" description="Basic and acidic residues" evidence="1">
    <location>
        <begin position="73"/>
        <end position="82"/>
    </location>
</feature>
<gene>
    <name evidence="3" type="ORF">LTRI10_LOCUS49239</name>
</gene>
<dbReference type="AlphaFoldDB" id="A0AAV2GIQ9"/>
<organism evidence="3 4">
    <name type="scientific">Linum trigynum</name>
    <dbReference type="NCBI Taxonomy" id="586398"/>
    <lineage>
        <taxon>Eukaryota</taxon>
        <taxon>Viridiplantae</taxon>
        <taxon>Streptophyta</taxon>
        <taxon>Embryophyta</taxon>
        <taxon>Tracheophyta</taxon>
        <taxon>Spermatophyta</taxon>
        <taxon>Magnoliopsida</taxon>
        <taxon>eudicotyledons</taxon>
        <taxon>Gunneridae</taxon>
        <taxon>Pentapetalae</taxon>
        <taxon>rosids</taxon>
        <taxon>fabids</taxon>
        <taxon>Malpighiales</taxon>
        <taxon>Linaceae</taxon>
        <taxon>Linum</taxon>
    </lineage>
</organism>
<name>A0AAV2GIQ9_9ROSI</name>
<evidence type="ECO:0000313" key="3">
    <source>
        <dbReference type="EMBL" id="CAL1409768.1"/>
    </source>
</evidence>
<evidence type="ECO:0000256" key="1">
    <source>
        <dbReference type="SAM" id="MobiDB-lite"/>
    </source>
</evidence>
<protein>
    <submittedName>
        <fullName evidence="3">Uncharacterized protein</fullName>
    </submittedName>
</protein>
<evidence type="ECO:0000313" key="4">
    <source>
        <dbReference type="Proteomes" id="UP001497516"/>
    </source>
</evidence>